<evidence type="ECO:0000256" key="1">
    <source>
        <dbReference type="SAM" id="Coils"/>
    </source>
</evidence>
<reference evidence="2 3" key="1">
    <citation type="submission" date="2024-01" db="EMBL/GenBank/DDBJ databases">
        <title>The genome of the rayed Mediterranean limpet Patella caerulea (Linnaeus, 1758).</title>
        <authorList>
            <person name="Anh-Thu Weber A."/>
            <person name="Halstead-Nussloch G."/>
        </authorList>
    </citation>
    <scope>NUCLEOTIDE SEQUENCE [LARGE SCALE GENOMIC DNA]</scope>
    <source>
        <strain evidence="2">AATW-2023a</strain>
        <tissue evidence="2">Whole specimen</tissue>
    </source>
</reference>
<comment type="caution">
    <text evidence="2">The sequence shown here is derived from an EMBL/GenBank/DDBJ whole genome shotgun (WGS) entry which is preliminary data.</text>
</comment>
<evidence type="ECO:0000313" key="3">
    <source>
        <dbReference type="Proteomes" id="UP001347796"/>
    </source>
</evidence>
<protein>
    <submittedName>
        <fullName evidence="2">Uncharacterized protein</fullName>
    </submittedName>
</protein>
<organism evidence="2 3">
    <name type="scientific">Patella caerulea</name>
    <name type="common">Rayed Mediterranean limpet</name>
    <dbReference type="NCBI Taxonomy" id="87958"/>
    <lineage>
        <taxon>Eukaryota</taxon>
        <taxon>Metazoa</taxon>
        <taxon>Spiralia</taxon>
        <taxon>Lophotrochozoa</taxon>
        <taxon>Mollusca</taxon>
        <taxon>Gastropoda</taxon>
        <taxon>Patellogastropoda</taxon>
        <taxon>Patelloidea</taxon>
        <taxon>Patellidae</taxon>
        <taxon>Patella</taxon>
    </lineage>
</organism>
<keyword evidence="3" id="KW-1185">Reference proteome</keyword>
<proteinExistence type="predicted"/>
<accession>A0AAN8PZR6</accession>
<dbReference type="EMBL" id="JAZGQO010000002">
    <property type="protein sequence ID" value="KAK6191148.1"/>
    <property type="molecule type" value="Genomic_DNA"/>
</dbReference>
<dbReference type="AlphaFoldDB" id="A0AAN8PZR6"/>
<dbReference type="Proteomes" id="UP001347796">
    <property type="component" value="Unassembled WGS sequence"/>
</dbReference>
<gene>
    <name evidence="2" type="ORF">SNE40_002888</name>
</gene>
<sequence length="184" mass="21133">MGDFEEYTSQELETIFDITDEFEFWSPNQIEEVCDLLDNLESNNENNENQSNRDKKRRITDENCVDDDGIDIEVGSDTFSDSDLFSDCEPLEVSNHFISDIFNIQDINSSNTATTSEVNNEDSMFCFENWDGMIDEEPTILHNYNVIDPVLLFLIDESPNSFTSLVDICGNDFEIDILPDAFKD</sequence>
<evidence type="ECO:0000313" key="2">
    <source>
        <dbReference type="EMBL" id="KAK6191148.1"/>
    </source>
</evidence>
<name>A0AAN8PZR6_PATCE</name>
<keyword evidence="1" id="KW-0175">Coiled coil</keyword>
<feature type="coiled-coil region" evidence="1">
    <location>
        <begin position="30"/>
        <end position="57"/>
    </location>
</feature>